<evidence type="ECO:0000256" key="6">
    <source>
        <dbReference type="ARBA" id="ARBA00014637"/>
    </source>
</evidence>
<evidence type="ECO:0000256" key="2">
    <source>
        <dbReference type="ARBA" id="ARBA00001974"/>
    </source>
</evidence>
<dbReference type="PRINTS" id="PR00410">
    <property type="entry name" value="PHEHYDRXLASE"/>
</dbReference>
<dbReference type="GO" id="GO:0071949">
    <property type="term" value="F:FAD binding"/>
    <property type="evidence" value="ECO:0007669"/>
    <property type="project" value="TreeGrafter"/>
</dbReference>
<dbReference type="GO" id="GO:0020037">
    <property type="term" value="F:heme binding"/>
    <property type="evidence" value="ECO:0007669"/>
    <property type="project" value="InterPro"/>
</dbReference>
<keyword evidence="7 24" id="KW-0813">Transport</keyword>
<dbReference type="InterPro" id="IPR017927">
    <property type="entry name" value="FAD-bd_FR_type"/>
</dbReference>
<comment type="function">
    <text evidence="18">Is involved in NO detoxification in an aerobic process, termed nitric oxide dioxygenase (NOD) reaction that utilizes O(2) and NAD(P)H to convert NO to nitrate, which protects the bacterium from various noxious nitrogen compounds. Therefore, plays a central role in the inducible response to nitrosative stress.</text>
</comment>
<dbReference type="PANTHER" id="PTHR43396">
    <property type="entry name" value="FLAVOHEMOPROTEIN"/>
    <property type="match status" value="1"/>
</dbReference>
<evidence type="ECO:0000256" key="19">
    <source>
        <dbReference type="ARBA" id="ARBA00030024"/>
    </source>
</evidence>
<dbReference type="GO" id="GO:0008941">
    <property type="term" value="F:nitric oxide dioxygenase NAD(P)H activity"/>
    <property type="evidence" value="ECO:0007669"/>
    <property type="project" value="UniProtKB-EC"/>
</dbReference>
<evidence type="ECO:0000256" key="16">
    <source>
        <dbReference type="ARBA" id="ARBA00023004"/>
    </source>
</evidence>
<evidence type="ECO:0000313" key="27">
    <source>
        <dbReference type="EMBL" id="GGC62321.1"/>
    </source>
</evidence>
<evidence type="ECO:0000256" key="13">
    <source>
        <dbReference type="ARBA" id="ARBA00022827"/>
    </source>
</evidence>
<keyword evidence="9 24" id="KW-0349">Heme</keyword>
<dbReference type="Pfam" id="PF00175">
    <property type="entry name" value="NAD_binding_1"/>
    <property type="match status" value="1"/>
</dbReference>
<dbReference type="Pfam" id="PF00970">
    <property type="entry name" value="FAD_binding_6"/>
    <property type="match status" value="1"/>
</dbReference>
<keyword evidence="8" id="KW-0216">Detoxification</keyword>
<proteinExistence type="inferred from homology"/>
<gene>
    <name evidence="27" type="primary">hmp</name>
    <name evidence="27" type="ORF">GCM10011396_06500</name>
</gene>
<dbReference type="PANTHER" id="PTHR43396:SF3">
    <property type="entry name" value="FLAVOHEMOPROTEIN"/>
    <property type="match status" value="1"/>
</dbReference>
<dbReference type="InterPro" id="IPR012292">
    <property type="entry name" value="Globin/Proto"/>
</dbReference>
<reference evidence="27" key="2">
    <citation type="submission" date="2020-09" db="EMBL/GenBank/DDBJ databases">
        <authorList>
            <person name="Sun Q."/>
            <person name="Zhou Y."/>
        </authorList>
    </citation>
    <scope>NUCLEOTIDE SEQUENCE</scope>
    <source>
        <strain evidence="27">CGMCC 1.10998</strain>
    </source>
</reference>
<dbReference type="SUPFAM" id="SSF52343">
    <property type="entry name" value="Ferredoxin reductase-like, C-terminal NADP-linked domain"/>
    <property type="match status" value="1"/>
</dbReference>
<dbReference type="InterPro" id="IPR039261">
    <property type="entry name" value="FNR_nucleotide-bd"/>
</dbReference>
<comment type="catalytic activity">
    <reaction evidence="22">
        <text>2 nitric oxide + NADH + 2 O2 = 2 nitrate + NAD(+) + H(+)</text>
        <dbReference type="Rhea" id="RHEA:19469"/>
        <dbReference type="ChEBI" id="CHEBI:15378"/>
        <dbReference type="ChEBI" id="CHEBI:15379"/>
        <dbReference type="ChEBI" id="CHEBI:16480"/>
        <dbReference type="ChEBI" id="CHEBI:17632"/>
        <dbReference type="ChEBI" id="CHEBI:57540"/>
        <dbReference type="ChEBI" id="CHEBI:57945"/>
        <dbReference type="EC" id="1.14.12.17"/>
    </reaction>
</comment>
<evidence type="ECO:0000259" key="26">
    <source>
        <dbReference type="PROSITE" id="PS51384"/>
    </source>
</evidence>
<evidence type="ECO:0000256" key="20">
    <source>
        <dbReference type="ARBA" id="ARBA00030929"/>
    </source>
</evidence>
<comment type="catalytic activity">
    <reaction evidence="23">
        <text>2 nitric oxide + NADPH + 2 O2 = 2 nitrate + NADP(+) + H(+)</text>
        <dbReference type="Rhea" id="RHEA:19465"/>
        <dbReference type="ChEBI" id="CHEBI:15378"/>
        <dbReference type="ChEBI" id="CHEBI:15379"/>
        <dbReference type="ChEBI" id="CHEBI:16480"/>
        <dbReference type="ChEBI" id="CHEBI:17632"/>
        <dbReference type="ChEBI" id="CHEBI:57783"/>
        <dbReference type="ChEBI" id="CHEBI:58349"/>
        <dbReference type="EC" id="1.14.12.17"/>
    </reaction>
</comment>
<keyword evidence="14" id="KW-0521">NADP</keyword>
<dbReference type="Pfam" id="PF00042">
    <property type="entry name" value="Globin"/>
    <property type="match status" value="1"/>
</dbReference>
<dbReference type="Proteomes" id="UP000637423">
    <property type="component" value="Unassembled WGS sequence"/>
</dbReference>
<evidence type="ECO:0000259" key="25">
    <source>
        <dbReference type="PROSITE" id="PS01033"/>
    </source>
</evidence>
<dbReference type="GO" id="GO:0019825">
    <property type="term" value="F:oxygen binding"/>
    <property type="evidence" value="ECO:0007669"/>
    <property type="project" value="InterPro"/>
</dbReference>
<dbReference type="InterPro" id="IPR009050">
    <property type="entry name" value="Globin-like_sf"/>
</dbReference>
<evidence type="ECO:0000256" key="21">
    <source>
        <dbReference type="ARBA" id="ARBA00033187"/>
    </source>
</evidence>
<dbReference type="PROSITE" id="PS01033">
    <property type="entry name" value="GLOBIN"/>
    <property type="match status" value="1"/>
</dbReference>
<organism evidence="27 28">
    <name type="scientific">Undibacterium terreum</name>
    <dbReference type="NCBI Taxonomy" id="1224302"/>
    <lineage>
        <taxon>Bacteria</taxon>
        <taxon>Pseudomonadati</taxon>
        <taxon>Pseudomonadota</taxon>
        <taxon>Betaproteobacteria</taxon>
        <taxon>Burkholderiales</taxon>
        <taxon>Oxalobacteraceae</taxon>
        <taxon>Undibacterium</taxon>
    </lineage>
</organism>
<evidence type="ECO:0000256" key="7">
    <source>
        <dbReference type="ARBA" id="ARBA00022448"/>
    </source>
</evidence>
<protein>
    <recommendedName>
        <fullName evidence="6">Flavohemoprotein</fullName>
        <ecNumber evidence="5">1.14.12.17</ecNumber>
    </recommendedName>
    <alternativeName>
        <fullName evidence="20">Flavohemoglobin</fullName>
    </alternativeName>
    <alternativeName>
        <fullName evidence="19">Hemoglobin-like protein</fullName>
    </alternativeName>
    <alternativeName>
        <fullName evidence="21">Nitric oxide dioxygenase</fullName>
    </alternativeName>
</protein>
<evidence type="ECO:0000313" key="28">
    <source>
        <dbReference type="Proteomes" id="UP000637423"/>
    </source>
</evidence>
<comment type="similarity">
    <text evidence="3">In the C-terminal section; belongs to the flavoprotein pyridine nucleotide cytochrome reductase family.</text>
</comment>
<accession>A0A916U765</accession>
<dbReference type="GO" id="GO:0046210">
    <property type="term" value="P:nitric oxide catabolic process"/>
    <property type="evidence" value="ECO:0007669"/>
    <property type="project" value="TreeGrafter"/>
</dbReference>
<dbReference type="Gene3D" id="1.10.490.10">
    <property type="entry name" value="Globins"/>
    <property type="match status" value="1"/>
</dbReference>
<name>A0A916U765_9BURK</name>
<dbReference type="NCBIfam" id="NF009805">
    <property type="entry name" value="PRK13289.1"/>
    <property type="match status" value="1"/>
</dbReference>
<dbReference type="SUPFAM" id="SSF46458">
    <property type="entry name" value="Globin-like"/>
    <property type="match status" value="1"/>
</dbReference>
<dbReference type="EMBL" id="BMED01000001">
    <property type="protein sequence ID" value="GGC62321.1"/>
    <property type="molecule type" value="Genomic_DNA"/>
</dbReference>
<evidence type="ECO:0000256" key="23">
    <source>
        <dbReference type="ARBA" id="ARBA00049433"/>
    </source>
</evidence>
<dbReference type="InterPro" id="IPR000971">
    <property type="entry name" value="Globin"/>
</dbReference>
<dbReference type="EC" id="1.14.12.17" evidence="5"/>
<feature type="domain" description="FAD-binding FR-type" evidence="26">
    <location>
        <begin position="149"/>
        <end position="259"/>
    </location>
</feature>
<dbReference type="AlphaFoldDB" id="A0A916U765"/>
<evidence type="ECO:0000256" key="12">
    <source>
        <dbReference type="ARBA" id="ARBA00022723"/>
    </source>
</evidence>
<evidence type="ECO:0000256" key="14">
    <source>
        <dbReference type="ARBA" id="ARBA00022857"/>
    </source>
</evidence>
<evidence type="ECO:0000256" key="22">
    <source>
        <dbReference type="ARBA" id="ARBA00048649"/>
    </source>
</evidence>
<evidence type="ECO:0000256" key="17">
    <source>
        <dbReference type="ARBA" id="ARBA00023027"/>
    </source>
</evidence>
<keyword evidence="16" id="KW-0408">Iron</keyword>
<keyword evidence="12" id="KW-0479">Metal-binding</keyword>
<evidence type="ECO:0000256" key="1">
    <source>
        <dbReference type="ARBA" id="ARBA00001970"/>
    </source>
</evidence>
<dbReference type="FunFam" id="1.10.490.10:FF:000003">
    <property type="entry name" value="Flavohemoprotein"/>
    <property type="match status" value="1"/>
</dbReference>
<evidence type="ECO:0000256" key="4">
    <source>
        <dbReference type="ARBA" id="ARBA00008414"/>
    </source>
</evidence>
<comment type="cofactor">
    <cofactor evidence="2">
        <name>FAD</name>
        <dbReference type="ChEBI" id="CHEBI:57692"/>
    </cofactor>
</comment>
<dbReference type="GO" id="GO:0005344">
    <property type="term" value="F:oxygen carrier activity"/>
    <property type="evidence" value="ECO:0007669"/>
    <property type="project" value="UniProtKB-KW"/>
</dbReference>
<dbReference type="InterPro" id="IPR001433">
    <property type="entry name" value="OxRdtase_FAD/NAD-bd"/>
</dbReference>
<dbReference type="InterPro" id="IPR017938">
    <property type="entry name" value="Riboflavin_synthase-like_b-brl"/>
</dbReference>
<dbReference type="GO" id="GO:0071500">
    <property type="term" value="P:cellular response to nitrosative stress"/>
    <property type="evidence" value="ECO:0007669"/>
    <property type="project" value="TreeGrafter"/>
</dbReference>
<keyword evidence="13" id="KW-0274">FAD</keyword>
<dbReference type="FunFam" id="2.40.30.10:FF:000034">
    <property type="entry name" value="Flavohemoprotein"/>
    <property type="match status" value="1"/>
</dbReference>
<dbReference type="RefSeq" id="WP_188564532.1">
    <property type="nucleotide sequence ID" value="NZ_BMED01000001.1"/>
</dbReference>
<keyword evidence="28" id="KW-1185">Reference proteome</keyword>
<feature type="domain" description="Globin" evidence="25">
    <location>
        <begin position="1"/>
        <end position="138"/>
    </location>
</feature>
<dbReference type="PROSITE" id="PS51384">
    <property type="entry name" value="FAD_FR"/>
    <property type="match status" value="1"/>
</dbReference>
<dbReference type="CDD" id="cd06184">
    <property type="entry name" value="flavohem_like_fad_nad_binding"/>
    <property type="match status" value="1"/>
</dbReference>
<dbReference type="GO" id="GO:0046872">
    <property type="term" value="F:metal ion binding"/>
    <property type="evidence" value="ECO:0007669"/>
    <property type="project" value="UniProtKB-KW"/>
</dbReference>
<sequence>MISAEARPYIDASVPVLREHGLAITRLFYSNMFAEYPDLHNIFNMGNQANGSQQQSLASAVFAYAANIDNPAALTPVISRIVHKHVSLGIKPSHYPIVGRHLLQAIQDTLGDAATPALLSAWAEAYGVLAQALIDEENRLYHQSGTEPGTLFDMRVVGVQQQSELVTSFTLERTDGSAVPDFIPGQYVSVAIVLPSGLRQLRQYSLSDAPGKSSLRISVKREPADAETPAGMVSNWLHDHLKLGDILPVSTPCGDFAPGAIGDGPVVLLSAGVGITPMISALNHIAATMPERQVIFAHAARDAAHHAHQDDLAAAKQRMPNLQVVTFYENAAKTETTETADIAVGLMEIEKLAAWPLAETHVYLCGPIKFMQSQWLSLIKRGVPPTRLHREVFGPDMLDHLL</sequence>
<keyword evidence="15" id="KW-0560">Oxidoreductase</keyword>
<keyword evidence="11" id="KW-0285">Flavoprotein</keyword>
<reference evidence="27" key="1">
    <citation type="journal article" date="2014" name="Int. J. Syst. Evol. Microbiol.">
        <title>Complete genome sequence of Corynebacterium casei LMG S-19264T (=DSM 44701T), isolated from a smear-ripened cheese.</title>
        <authorList>
            <consortium name="US DOE Joint Genome Institute (JGI-PGF)"/>
            <person name="Walter F."/>
            <person name="Albersmeier A."/>
            <person name="Kalinowski J."/>
            <person name="Ruckert C."/>
        </authorList>
    </citation>
    <scope>NUCLEOTIDE SEQUENCE</scope>
    <source>
        <strain evidence="27">CGMCC 1.10998</strain>
    </source>
</reference>
<evidence type="ECO:0000256" key="15">
    <source>
        <dbReference type="ARBA" id="ARBA00023002"/>
    </source>
</evidence>
<comment type="caution">
    <text evidence="27">The sequence shown here is derived from an EMBL/GenBank/DDBJ whole genome shotgun (WGS) entry which is preliminary data.</text>
</comment>
<evidence type="ECO:0000256" key="18">
    <source>
        <dbReference type="ARBA" id="ARBA00025094"/>
    </source>
</evidence>
<dbReference type="Gene3D" id="2.40.30.10">
    <property type="entry name" value="Translation factors"/>
    <property type="match status" value="1"/>
</dbReference>
<dbReference type="GO" id="GO:0009636">
    <property type="term" value="P:response to toxic substance"/>
    <property type="evidence" value="ECO:0007669"/>
    <property type="project" value="UniProtKB-KW"/>
</dbReference>
<evidence type="ECO:0000256" key="24">
    <source>
        <dbReference type="RuleBase" id="RU000356"/>
    </source>
</evidence>
<evidence type="ECO:0000256" key="11">
    <source>
        <dbReference type="ARBA" id="ARBA00022630"/>
    </source>
</evidence>
<evidence type="ECO:0000256" key="3">
    <source>
        <dbReference type="ARBA" id="ARBA00006401"/>
    </source>
</evidence>
<dbReference type="InterPro" id="IPR008333">
    <property type="entry name" value="Cbr1-like_FAD-bd_dom"/>
</dbReference>
<evidence type="ECO:0000256" key="10">
    <source>
        <dbReference type="ARBA" id="ARBA00022621"/>
    </source>
</evidence>
<dbReference type="CDD" id="cd08922">
    <property type="entry name" value="FHb-globin"/>
    <property type="match status" value="1"/>
</dbReference>
<evidence type="ECO:0000256" key="8">
    <source>
        <dbReference type="ARBA" id="ARBA00022575"/>
    </source>
</evidence>
<evidence type="ECO:0000256" key="9">
    <source>
        <dbReference type="ARBA" id="ARBA00022617"/>
    </source>
</evidence>
<keyword evidence="17" id="KW-0520">NAD</keyword>
<evidence type="ECO:0000256" key="5">
    <source>
        <dbReference type="ARBA" id="ARBA00012229"/>
    </source>
</evidence>
<keyword evidence="10 24" id="KW-0561">Oxygen transport</keyword>
<dbReference type="Gene3D" id="3.40.50.80">
    <property type="entry name" value="Nucleotide-binding domain of ferredoxin-NADP reductase (FNR) module"/>
    <property type="match status" value="1"/>
</dbReference>
<dbReference type="SUPFAM" id="SSF63380">
    <property type="entry name" value="Riboflavin synthase domain-like"/>
    <property type="match status" value="1"/>
</dbReference>
<comment type="similarity">
    <text evidence="4">Belongs to the globin family. Two-domain flavohemoproteins subfamily.</text>
</comment>
<comment type="cofactor">
    <cofactor evidence="1">
        <name>heme b</name>
        <dbReference type="ChEBI" id="CHEBI:60344"/>
    </cofactor>
</comment>